<keyword evidence="6" id="KW-1185">Reference proteome</keyword>
<evidence type="ECO:0000256" key="3">
    <source>
        <dbReference type="ARBA" id="ARBA00023163"/>
    </source>
</evidence>
<dbReference type="RefSeq" id="WP_377773210.1">
    <property type="nucleotide sequence ID" value="NZ_JBHUHO010000032.1"/>
</dbReference>
<proteinExistence type="predicted"/>
<sequence length="233" mass="26483">MLKHTEKQSLVEQAAKQMQQLIETGKWMVGNKIPAEPELMEQLQISRNTLREAIRALVHAGLMKTRQGDGTYVIATNVLATALQRRINQTSLLHTIEIRHALEREAAHLAAERRTDEDLHRINSCLIACQEASDQRKKADFILADLQLHQAIISSAHNPLLEELYTHISEIITDSITDFIEFASDEPYLLESHIRLVDAIISQDSETAVREVHCFIISYKNLIINGALNKQYE</sequence>
<evidence type="ECO:0000256" key="1">
    <source>
        <dbReference type="ARBA" id="ARBA00023015"/>
    </source>
</evidence>
<gene>
    <name evidence="5" type="ORF">ACFSJH_13445</name>
</gene>
<evidence type="ECO:0000313" key="6">
    <source>
        <dbReference type="Proteomes" id="UP001597362"/>
    </source>
</evidence>
<dbReference type="PANTHER" id="PTHR43537">
    <property type="entry name" value="TRANSCRIPTIONAL REGULATOR, GNTR FAMILY"/>
    <property type="match status" value="1"/>
</dbReference>
<dbReference type="SMART" id="SM00895">
    <property type="entry name" value="FCD"/>
    <property type="match status" value="1"/>
</dbReference>
<keyword evidence="1" id="KW-0805">Transcription regulation</keyword>
<evidence type="ECO:0000256" key="2">
    <source>
        <dbReference type="ARBA" id="ARBA00023125"/>
    </source>
</evidence>
<dbReference type="SUPFAM" id="SSF46785">
    <property type="entry name" value="Winged helix' DNA-binding domain"/>
    <property type="match status" value="1"/>
</dbReference>
<evidence type="ECO:0000313" key="5">
    <source>
        <dbReference type="EMBL" id="MFD2116727.1"/>
    </source>
</evidence>
<dbReference type="SUPFAM" id="SSF48008">
    <property type="entry name" value="GntR ligand-binding domain-like"/>
    <property type="match status" value="1"/>
</dbReference>
<accession>A0ABW4YMA2</accession>
<dbReference type="InterPro" id="IPR036388">
    <property type="entry name" value="WH-like_DNA-bd_sf"/>
</dbReference>
<dbReference type="InterPro" id="IPR011711">
    <property type="entry name" value="GntR_C"/>
</dbReference>
<dbReference type="Gene3D" id="1.10.10.10">
    <property type="entry name" value="Winged helix-like DNA-binding domain superfamily/Winged helix DNA-binding domain"/>
    <property type="match status" value="1"/>
</dbReference>
<dbReference type="InterPro" id="IPR036390">
    <property type="entry name" value="WH_DNA-bd_sf"/>
</dbReference>
<dbReference type="InterPro" id="IPR000524">
    <property type="entry name" value="Tscrpt_reg_HTH_GntR"/>
</dbReference>
<dbReference type="Proteomes" id="UP001597362">
    <property type="component" value="Unassembled WGS sequence"/>
</dbReference>
<dbReference type="PANTHER" id="PTHR43537:SF47">
    <property type="entry name" value="REGULATORY PROTEIN GNTR HTH"/>
    <property type="match status" value="1"/>
</dbReference>
<feature type="domain" description="HTH gntR-type" evidence="4">
    <location>
        <begin position="8"/>
        <end position="76"/>
    </location>
</feature>
<dbReference type="EMBL" id="JBHUHO010000032">
    <property type="protein sequence ID" value="MFD2116727.1"/>
    <property type="molecule type" value="Genomic_DNA"/>
</dbReference>
<dbReference type="PROSITE" id="PS50949">
    <property type="entry name" value="HTH_GNTR"/>
    <property type="match status" value="1"/>
</dbReference>
<reference evidence="6" key="1">
    <citation type="journal article" date="2019" name="Int. J. Syst. Evol. Microbiol.">
        <title>The Global Catalogue of Microorganisms (GCM) 10K type strain sequencing project: providing services to taxonomists for standard genome sequencing and annotation.</title>
        <authorList>
            <consortium name="The Broad Institute Genomics Platform"/>
            <consortium name="The Broad Institute Genome Sequencing Center for Infectious Disease"/>
            <person name="Wu L."/>
            <person name="Ma J."/>
        </authorList>
    </citation>
    <scope>NUCLEOTIDE SEQUENCE [LARGE SCALE GENOMIC DNA]</scope>
    <source>
        <strain evidence="6">GH52</strain>
    </source>
</reference>
<evidence type="ECO:0000259" key="4">
    <source>
        <dbReference type="PROSITE" id="PS50949"/>
    </source>
</evidence>
<dbReference type="InterPro" id="IPR008920">
    <property type="entry name" value="TF_FadR/GntR_C"/>
</dbReference>
<keyword evidence="3" id="KW-0804">Transcription</keyword>
<dbReference type="Pfam" id="PF00392">
    <property type="entry name" value="GntR"/>
    <property type="match status" value="1"/>
</dbReference>
<organism evidence="5 6">
    <name type="scientific">Paenibacillus yanchengensis</name>
    <dbReference type="NCBI Taxonomy" id="2035833"/>
    <lineage>
        <taxon>Bacteria</taxon>
        <taxon>Bacillati</taxon>
        <taxon>Bacillota</taxon>
        <taxon>Bacilli</taxon>
        <taxon>Bacillales</taxon>
        <taxon>Paenibacillaceae</taxon>
        <taxon>Paenibacillus</taxon>
    </lineage>
</organism>
<dbReference type="PRINTS" id="PR00035">
    <property type="entry name" value="HTHGNTR"/>
</dbReference>
<dbReference type="CDD" id="cd07377">
    <property type="entry name" value="WHTH_GntR"/>
    <property type="match status" value="1"/>
</dbReference>
<keyword evidence="2" id="KW-0238">DNA-binding</keyword>
<dbReference type="Gene3D" id="1.20.120.530">
    <property type="entry name" value="GntR ligand-binding domain-like"/>
    <property type="match status" value="1"/>
</dbReference>
<name>A0ABW4YMA2_9BACL</name>
<comment type="caution">
    <text evidence="5">The sequence shown here is derived from an EMBL/GenBank/DDBJ whole genome shotgun (WGS) entry which is preliminary data.</text>
</comment>
<dbReference type="SMART" id="SM00345">
    <property type="entry name" value="HTH_GNTR"/>
    <property type="match status" value="1"/>
</dbReference>
<dbReference type="Pfam" id="PF07729">
    <property type="entry name" value="FCD"/>
    <property type="match status" value="1"/>
</dbReference>
<protein>
    <submittedName>
        <fullName evidence="5">FadR/GntR family transcriptional regulator</fullName>
    </submittedName>
</protein>